<dbReference type="OrthoDB" id="9805309at2"/>
<dbReference type="Proteomes" id="UP000010474">
    <property type="component" value="Chromosome"/>
</dbReference>
<evidence type="ECO:0000313" key="3">
    <source>
        <dbReference type="Proteomes" id="UP000010474"/>
    </source>
</evidence>
<dbReference type="SMART" id="SM00530">
    <property type="entry name" value="HTH_XRE"/>
    <property type="match status" value="1"/>
</dbReference>
<reference evidence="3" key="1">
    <citation type="journal article" date="2013" name="Proc. Natl. Acad. Sci. U.S.A.">
        <title>Improving the coverage of the cyanobacterial phylum using diversity-driven genome sequencing.</title>
        <authorList>
            <person name="Shih P.M."/>
            <person name="Wu D."/>
            <person name="Latifi A."/>
            <person name="Axen S.D."/>
            <person name="Fewer D.P."/>
            <person name="Talla E."/>
            <person name="Calteau A."/>
            <person name="Cai F."/>
            <person name="Tandeau de Marsac N."/>
            <person name="Rippka R."/>
            <person name="Herdman M."/>
            <person name="Sivonen K."/>
            <person name="Coursin T."/>
            <person name="Laurent T."/>
            <person name="Goodwin L."/>
            <person name="Nolan M."/>
            <person name="Davenport K.W."/>
            <person name="Han C.S."/>
            <person name="Rubin E.M."/>
            <person name="Eisen J.A."/>
            <person name="Woyke T."/>
            <person name="Gugger M."/>
            <person name="Kerfeld C.A."/>
        </authorList>
    </citation>
    <scope>NUCLEOTIDE SEQUENCE [LARGE SCALE GENOMIC DNA]</scope>
    <source>
        <strain evidence="3">ATCC 27899 / PCC 7122</strain>
    </source>
</reference>
<dbReference type="PATRIC" id="fig|272123.3.peg.5973"/>
<dbReference type="Pfam" id="PF13443">
    <property type="entry name" value="HTH_26"/>
    <property type="match status" value="1"/>
</dbReference>
<dbReference type="Gene3D" id="1.10.260.40">
    <property type="entry name" value="lambda repressor-like DNA-binding domains"/>
    <property type="match status" value="1"/>
</dbReference>
<dbReference type="PANTHER" id="PTHR37301">
    <property type="entry name" value="DNA-BINDING PROTEIN-RELATED"/>
    <property type="match status" value="1"/>
</dbReference>
<dbReference type="AlphaFoldDB" id="K9ZR40"/>
<protein>
    <submittedName>
        <fullName evidence="2">Transcriptional regulator, XRE family</fullName>
    </submittedName>
</protein>
<keyword evidence="3" id="KW-1185">Reference proteome</keyword>
<dbReference type="PROSITE" id="PS50943">
    <property type="entry name" value="HTH_CROC1"/>
    <property type="match status" value="1"/>
</dbReference>
<dbReference type="InterPro" id="IPR010982">
    <property type="entry name" value="Lambda_DNA-bd_dom_sf"/>
</dbReference>
<sequence length="67" mass="7548">MIDIKLKETRQNKGFSQNQLADMIGHTSHSVKRIENGRFKSIPVDTLDKLCKALECSVGDILVYTPD</sequence>
<dbReference type="EMBL" id="CP003659">
    <property type="protein sequence ID" value="AFZ60830.1"/>
    <property type="molecule type" value="Genomic_DNA"/>
</dbReference>
<proteinExistence type="predicted"/>
<dbReference type="PANTHER" id="PTHR37301:SF1">
    <property type="entry name" value="DNA-BINDING PROTEIN"/>
    <property type="match status" value="1"/>
</dbReference>
<evidence type="ECO:0000313" key="2">
    <source>
        <dbReference type="EMBL" id="AFZ60830.1"/>
    </source>
</evidence>
<dbReference type="CDD" id="cd00093">
    <property type="entry name" value="HTH_XRE"/>
    <property type="match status" value="1"/>
</dbReference>
<gene>
    <name evidence="2" type="ordered locus">Anacy_5518</name>
</gene>
<evidence type="ECO:0000259" key="1">
    <source>
        <dbReference type="PROSITE" id="PS50943"/>
    </source>
</evidence>
<dbReference type="eggNOG" id="COG3655">
    <property type="taxonomic scope" value="Bacteria"/>
</dbReference>
<organism evidence="2 3">
    <name type="scientific">Anabaena cylindrica (strain ATCC 27899 / PCC 7122)</name>
    <dbReference type="NCBI Taxonomy" id="272123"/>
    <lineage>
        <taxon>Bacteria</taxon>
        <taxon>Bacillati</taxon>
        <taxon>Cyanobacteriota</taxon>
        <taxon>Cyanophyceae</taxon>
        <taxon>Nostocales</taxon>
        <taxon>Nostocaceae</taxon>
        <taxon>Anabaena</taxon>
    </lineage>
</organism>
<feature type="domain" description="HTH cro/C1-type" evidence="1">
    <location>
        <begin position="6"/>
        <end position="61"/>
    </location>
</feature>
<accession>K9ZR40</accession>
<name>K9ZR40_ANACC</name>
<dbReference type="SUPFAM" id="SSF47413">
    <property type="entry name" value="lambda repressor-like DNA-binding domains"/>
    <property type="match status" value="1"/>
</dbReference>
<dbReference type="GO" id="GO:0003677">
    <property type="term" value="F:DNA binding"/>
    <property type="evidence" value="ECO:0007669"/>
    <property type="project" value="InterPro"/>
</dbReference>
<dbReference type="InterPro" id="IPR001387">
    <property type="entry name" value="Cro/C1-type_HTH"/>
</dbReference>
<dbReference type="KEGG" id="acy:Anacy_5518"/>
<dbReference type="RefSeq" id="WP_015217442.1">
    <property type="nucleotide sequence ID" value="NC_019771.1"/>
</dbReference>
<dbReference type="HOGENOM" id="CLU_066192_29_2_3"/>